<dbReference type="Proteomes" id="UP000242763">
    <property type="component" value="Unassembled WGS sequence"/>
</dbReference>
<gene>
    <name evidence="1" type="ORF">SAMN03080618_03233</name>
</gene>
<dbReference type="RefSeq" id="WP_244523298.1">
    <property type="nucleotide sequence ID" value="NZ_FORF01000026.1"/>
</dbReference>
<name>A0A1I3S5M5_9HYPH</name>
<dbReference type="GO" id="GO:0019867">
    <property type="term" value="C:outer membrane"/>
    <property type="evidence" value="ECO:0007669"/>
    <property type="project" value="InterPro"/>
</dbReference>
<dbReference type="Gene3D" id="3.30.160.150">
    <property type="entry name" value="Lipoprotein like domain"/>
    <property type="match status" value="1"/>
</dbReference>
<accession>A0A1I3S5M5</accession>
<dbReference type="InterPro" id="IPR007485">
    <property type="entry name" value="LPS_assembly_LptE"/>
</dbReference>
<dbReference type="EMBL" id="FORF01000026">
    <property type="protein sequence ID" value="SFJ52861.1"/>
    <property type="molecule type" value="Genomic_DNA"/>
</dbReference>
<dbReference type="Pfam" id="PF04390">
    <property type="entry name" value="LptE"/>
    <property type="match status" value="1"/>
</dbReference>
<sequence length="217" mass="22639">MSSSEAGRMRNRGGLLAAAALAAVLAIGAGCTARPLYGEVSPTAGSAMATAQLASVEIKPAHNRVGQELRNHLIFLFGGGAGQPANPAYSMDLNVTAYASNATSVSTPQVKLEPTAGFVAVQGTYRLTDTATGKLVSSGTRSVQAAYDIPAQNFAAQRAVRDAENRGARELAELLRLVVAQELAKATSRGVPDIVTSPEDLDRRRAMEETGVFRPRG</sequence>
<evidence type="ECO:0000313" key="2">
    <source>
        <dbReference type="Proteomes" id="UP000242763"/>
    </source>
</evidence>
<proteinExistence type="predicted"/>
<keyword evidence="2" id="KW-1185">Reference proteome</keyword>
<dbReference type="STRING" id="1121003.SAMN03080618_03233"/>
<keyword evidence="1" id="KW-0449">Lipoprotein</keyword>
<reference evidence="2" key="1">
    <citation type="submission" date="2016-10" db="EMBL/GenBank/DDBJ databases">
        <authorList>
            <person name="Varghese N."/>
            <person name="Submissions S."/>
        </authorList>
    </citation>
    <scope>NUCLEOTIDE SEQUENCE [LARGE SCALE GENOMIC DNA]</scope>
    <source>
        <strain evidence="2">DSM 21857</strain>
    </source>
</reference>
<dbReference type="GO" id="GO:0043165">
    <property type="term" value="P:Gram-negative-bacterium-type cell outer membrane assembly"/>
    <property type="evidence" value="ECO:0007669"/>
    <property type="project" value="InterPro"/>
</dbReference>
<evidence type="ECO:0000313" key="1">
    <source>
        <dbReference type="EMBL" id="SFJ52861.1"/>
    </source>
</evidence>
<dbReference type="AlphaFoldDB" id="A0A1I3S5M5"/>
<protein>
    <submittedName>
        <fullName evidence="1">LPS-assembly lipoprotein</fullName>
    </submittedName>
</protein>
<organism evidence="1 2">
    <name type="scientific">Aquamicrobium aerolatum DSM 21857</name>
    <dbReference type="NCBI Taxonomy" id="1121003"/>
    <lineage>
        <taxon>Bacteria</taxon>
        <taxon>Pseudomonadati</taxon>
        <taxon>Pseudomonadota</taxon>
        <taxon>Alphaproteobacteria</taxon>
        <taxon>Hyphomicrobiales</taxon>
        <taxon>Phyllobacteriaceae</taxon>
        <taxon>Aerobium</taxon>
    </lineage>
</organism>